<keyword evidence="2" id="KW-1185">Reference proteome</keyword>
<proteinExistence type="predicted"/>
<sequence>MLSGSTDLKGPESDVDPDPAERAAIFLACADRHRAHRGFADLHRYTRTTTHAYPLIAIDRTEPVVLTDLARRRAALTRATPAK</sequence>
<protein>
    <submittedName>
        <fullName evidence="1">Uncharacterized protein</fullName>
    </submittedName>
</protein>
<accession>A0ABP5BN54</accession>
<reference evidence="2" key="1">
    <citation type="journal article" date="2019" name="Int. J. Syst. Evol. Microbiol.">
        <title>The Global Catalogue of Microorganisms (GCM) 10K type strain sequencing project: providing services to taxonomists for standard genome sequencing and annotation.</title>
        <authorList>
            <consortium name="The Broad Institute Genomics Platform"/>
            <consortium name="The Broad Institute Genome Sequencing Center for Infectious Disease"/>
            <person name="Wu L."/>
            <person name="Ma J."/>
        </authorList>
    </citation>
    <scope>NUCLEOTIDE SEQUENCE [LARGE SCALE GENOMIC DNA]</scope>
    <source>
        <strain evidence="2">JCM 14545</strain>
    </source>
</reference>
<comment type="caution">
    <text evidence="1">The sequence shown here is derived from an EMBL/GenBank/DDBJ whole genome shotgun (WGS) entry which is preliminary data.</text>
</comment>
<evidence type="ECO:0000313" key="2">
    <source>
        <dbReference type="Proteomes" id="UP001501116"/>
    </source>
</evidence>
<dbReference type="EMBL" id="BAAANN010000005">
    <property type="protein sequence ID" value="GAA1948304.1"/>
    <property type="molecule type" value="Genomic_DNA"/>
</dbReference>
<evidence type="ECO:0000313" key="1">
    <source>
        <dbReference type="EMBL" id="GAA1948304.1"/>
    </source>
</evidence>
<dbReference type="Proteomes" id="UP001501116">
    <property type="component" value="Unassembled WGS sequence"/>
</dbReference>
<organism evidence="1 2">
    <name type="scientific">Amycolatopsis minnesotensis</name>
    <dbReference type="NCBI Taxonomy" id="337894"/>
    <lineage>
        <taxon>Bacteria</taxon>
        <taxon>Bacillati</taxon>
        <taxon>Actinomycetota</taxon>
        <taxon>Actinomycetes</taxon>
        <taxon>Pseudonocardiales</taxon>
        <taxon>Pseudonocardiaceae</taxon>
        <taxon>Amycolatopsis</taxon>
    </lineage>
</organism>
<name>A0ABP5BN54_9PSEU</name>
<gene>
    <name evidence="1" type="ORF">GCM10009754_15790</name>
</gene>